<evidence type="ECO:0000256" key="1">
    <source>
        <dbReference type="ARBA" id="ARBA00005959"/>
    </source>
</evidence>
<comment type="catalytic activity">
    <reaction evidence="5">
        <text>GDP-beta-L-fucose + NADP(+) = GDP-4-dehydro-alpha-D-rhamnose + NADPH + H(+)</text>
        <dbReference type="Rhea" id="RHEA:18885"/>
        <dbReference type="ChEBI" id="CHEBI:15378"/>
        <dbReference type="ChEBI" id="CHEBI:57273"/>
        <dbReference type="ChEBI" id="CHEBI:57783"/>
        <dbReference type="ChEBI" id="CHEBI:57964"/>
        <dbReference type="ChEBI" id="CHEBI:58349"/>
        <dbReference type="EC" id="1.1.1.271"/>
    </reaction>
</comment>
<dbReference type="GO" id="GO:0070401">
    <property type="term" value="F:NADP+ binding"/>
    <property type="evidence" value="ECO:0007669"/>
    <property type="project" value="UniProtKB-UniRule"/>
</dbReference>
<dbReference type="InterPro" id="IPR028614">
    <property type="entry name" value="GDP_fucose/colitose_synth"/>
</dbReference>
<dbReference type="GO" id="GO:0050577">
    <property type="term" value="F:GDP-L-fucose synthase activity"/>
    <property type="evidence" value="ECO:0007669"/>
    <property type="project" value="UniProtKB-UniRule"/>
</dbReference>
<feature type="binding site" evidence="5">
    <location>
        <position position="273"/>
    </location>
    <ligand>
        <name>substrate</name>
    </ligand>
</feature>
<feature type="binding site" evidence="5">
    <location>
        <begin position="167"/>
        <end position="170"/>
    </location>
    <ligand>
        <name>NADP(+)</name>
        <dbReference type="ChEBI" id="CHEBI:58349"/>
    </ligand>
</feature>
<feature type="site" description="Important for catalytic activity" evidence="5">
    <location>
        <position position="113"/>
    </location>
</feature>
<evidence type="ECO:0000256" key="2">
    <source>
        <dbReference type="ARBA" id="ARBA00022857"/>
    </source>
</evidence>
<dbReference type="Gene3D" id="3.90.25.10">
    <property type="entry name" value="UDP-galactose 4-epimerase, domain 1"/>
    <property type="match status" value="1"/>
</dbReference>
<feature type="active site" description="Proton donor/acceptor" evidence="5">
    <location>
        <position position="140"/>
    </location>
</feature>
<dbReference type="SUPFAM" id="SSF51735">
    <property type="entry name" value="NAD(P)-binding Rossmann-fold domains"/>
    <property type="match status" value="1"/>
</dbReference>
<dbReference type="EC" id="1.1.1.271" evidence="5"/>
<keyword evidence="8" id="KW-1185">Reference proteome</keyword>
<comment type="caution">
    <text evidence="7">The sequence shown here is derived from an EMBL/GenBank/DDBJ whole genome shotgun (WGS) entry which is preliminary data.</text>
</comment>
<dbReference type="eggNOG" id="COG0451">
    <property type="taxonomic scope" value="Bacteria"/>
</dbReference>
<dbReference type="HOGENOM" id="CLU_007383_18_0_11"/>
<dbReference type="RefSeq" id="WP_012222860.1">
    <property type="nucleotide sequence ID" value="NZ_HG422565.1"/>
</dbReference>
<dbReference type="InterPro" id="IPR036291">
    <property type="entry name" value="NAD(P)-bd_dom_sf"/>
</dbReference>
<feature type="domain" description="NAD-dependent epimerase/dehydratase" evidence="6">
    <location>
        <begin position="10"/>
        <end position="241"/>
    </location>
</feature>
<dbReference type="Pfam" id="PF01370">
    <property type="entry name" value="Epimerase"/>
    <property type="match status" value="1"/>
</dbReference>
<dbReference type="HAMAP" id="MF_00956">
    <property type="entry name" value="GDP_fucose_synth"/>
    <property type="match status" value="1"/>
</dbReference>
<feature type="binding site" evidence="5">
    <location>
        <position position="144"/>
    </location>
    <ligand>
        <name>NADP(+)</name>
        <dbReference type="ChEBI" id="CHEBI:58349"/>
    </ligand>
</feature>
<feature type="binding site" evidence="5">
    <location>
        <position position="183"/>
    </location>
    <ligand>
        <name>NADP(+)</name>
        <dbReference type="ChEBI" id="CHEBI:58349"/>
    </ligand>
</feature>
<feature type="binding site" evidence="5">
    <location>
        <begin position="14"/>
        <end position="20"/>
    </location>
    <ligand>
        <name>NADP(+)</name>
        <dbReference type="ChEBI" id="CHEBI:58349"/>
    </ligand>
</feature>
<evidence type="ECO:0000256" key="3">
    <source>
        <dbReference type="ARBA" id="ARBA00023002"/>
    </source>
</evidence>
<gene>
    <name evidence="5" type="primary">fcl</name>
    <name evidence="7" type="ORF">BN381_10178</name>
</gene>
<dbReference type="PANTHER" id="PTHR43238">
    <property type="entry name" value="GDP-L-FUCOSE SYNTHASE"/>
    <property type="match status" value="1"/>
</dbReference>
<evidence type="ECO:0000313" key="8">
    <source>
        <dbReference type="Proteomes" id="UP000018291"/>
    </source>
</evidence>
<comment type="function">
    <text evidence="5">Catalyzes the two-step NADP-dependent conversion of GDP-4-dehydro-6-deoxy-D-mannose to GDP-fucose, involving an epimerase and a reductase reaction.</text>
</comment>
<dbReference type="PANTHER" id="PTHR43238:SF1">
    <property type="entry name" value="GDP-L-FUCOSE SYNTHASE"/>
    <property type="match status" value="1"/>
</dbReference>
<dbReference type="GO" id="GO:0042351">
    <property type="term" value="P:'de novo' GDP-L-fucose biosynthetic process"/>
    <property type="evidence" value="ECO:0007669"/>
    <property type="project" value="UniProtKB-UniRule"/>
</dbReference>
<comment type="similarity">
    <text evidence="1 5">Belongs to the NAD(P)-dependent epimerase/dehydratase family. Fucose synthase subfamily.</text>
</comment>
<dbReference type="STRING" id="1229780.BN381_10178"/>
<dbReference type="InterPro" id="IPR001509">
    <property type="entry name" value="Epimerase_deHydtase"/>
</dbReference>
<name>R4YZZ9_9ACTN</name>
<protein>
    <recommendedName>
        <fullName evidence="5">GDP-L-fucose synthase</fullName>
        <ecNumber evidence="5">1.1.1.271</ecNumber>
    </recommendedName>
    <alternativeName>
        <fullName evidence="5">GDP-4-keto-6-deoxy-D-mannose-3,5-epimerase-4-reductase</fullName>
    </alternativeName>
</protein>
<comment type="caution">
    <text evidence="5">Lacks conserved residue(s) required for the propagation of feature annotation.</text>
</comment>
<dbReference type="Gene3D" id="3.40.50.720">
    <property type="entry name" value="NAD(P)-binding Rossmann-like Domain"/>
    <property type="match status" value="1"/>
</dbReference>
<feature type="binding site" evidence="5">
    <location>
        <position position="213"/>
    </location>
    <ligand>
        <name>substrate</name>
    </ligand>
</feature>
<evidence type="ECO:0000259" key="6">
    <source>
        <dbReference type="Pfam" id="PF01370"/>
    </source>
</evidence>
<dbReference type="UniPathway" id="UPA00128">
    <property type="reaction ID" value="UER00191"/>
</dbReference>
<evidence type="ECO:0000313" key="7">
    <source>
        <dbReference type="EMBL" id="CCM61947.1"/>
    </source>
</evidence>
<evidence type="ECO:0000256" key="4">
    <source>
        <dbReference type="ARBA" id="ARBA00023235"/>
    </source>
</evidence>
<keyword evidence="3 5" id="KW-0560">Oxidoreductase</keyword>
<comment type="pathway">
    <text evidence="5">Nucleotide-sugar biosynthesis; GDP-L-fucose biosynthesis via de novo pathway; GDP-L-fucose from GDP-alpha-D-mannose: step 2/2.</text>
</comment>
<sequence length="320" mass="34690">MSDFWSSRRVLITGGTGFLGSAVQRALAPLNPAEVLTPTSAECDLRDPVATDALFTRTAPDLVIHLAARVGGIGANRERPGDLYIDNLLIGTHVIDAARRHEVAKTVAVGTICSYPKITPVPFQETSLWTGYPEETNAPYGVAKLAMLTQIQANAEQYGQRAVYLLPTNLYGPGDKFNPQVSHVIPALIRRMVEAKETDAPFIEVWGTGSASREFLYVDDAAAGIVAAAERYDGTEPVNLGSNHELPISELVPLVAELVGYTGEIRWDTSKPDGQPRRGVDASRAKELFAWTASTGFRDGLTRTIAWFLANRVEAEARAN</sequence>
<accession>R4YZZ9</accession>
<dbReference type="OrthoDB" id="9811425at2"/>
<keyword evidence="2 5" id="KW-0521">NADP</keyword>
<feature type="site" description="Important for catalytic activity" evidence="5">
    <location>
        <position position="111"/>
    </location>
</feature>
<keyword evidence="4 5" id="KW-0413">Isomerase</keyword>
<dbReference type="Proteomes" id="UP000018291">
    <property type="component" value="Unassembled WGS sequence"/>
</dbReference>
<proteinExistence type="inferred from homology"/>
<dbReference type="AlphaFoldDB" id="R4YZZ9"/>
<organism evidence="7 8">
    <name type="scientific">Candidatus Neomicrothrix parvicella RN1</name>
    <dbReference type="NCBI Taxonomy" id="1229780"/>
    <lineage>
        <taxon>Bacteria</taxon>
        <taxon>Bacillati</taxon>
        <taxon>Actinomycetota</taxon>
        <taxon>Acidimicrobiia</taxon>
        <taxon>Acidimicrobiales</taxon>
        <taxon>Microthrixaceae</taxon>
        <taxon>Candidatus Neomicrothrix</taxon>
    </lineage>
</organism>
<reference evidence="7 8" key="1">
    <citation type="journal article" date="2013" name="ISME J.">
        <title>Metabolic model for the filamentous 'Candidatus Microthrix parvicella' based on genomic and metagenomic analyses.</title>
        <authorList>
            <person name="Jon McIlroy S."/>
            <person name="Kristiansen R."/>
            <person name="Albertsen M."/>
            <person name="Michael Karst S."/>
            <person name="Rossetti S."/>
            <person name="Lund Nielsen J."/>
            <person name="Tandoi V."/>
            <person name="James Seviour R."/>
            <person name="Nielsen P.H."/>
        </authorList>
    </citation>
    <scope>NUCLEOTIDE SEQUENCE [LARGE SCALE GENOMIC DNA]</scope>
    <source>
        <strain evidence="7 8">RN1</strain>
    </source>
</reference>
<keyword evidence="5" id="KW-0511">Multifunctional enzyme</keyword>
<dbReference type="CDD" id="cd05239">
    <property type="entry name" value="GDP_FS_SDR_e"/>
    <property type="match status" value="1"/>
</dbReference>
<evidence type="ECO:0000256" key="5">
    <source>
        <dbReference type="HAMAP-Rule" id="MF_00956"/>
    </source>
</evidence>
<dbReference type="EMBL" id="CANL01000001">
    <property type="protein sequence ID" value="CCM61947.1"/>
    <property type="molecule type" value="Genomic_DNA"/>
</dbReference>
<dbReference type="GO" id="GO:0016853">
    <property type="term" value="F:isomerase activity"/>
    <property type="evidence" value="ECO:0007669"/>
    <property type="project" value="UniProtKB-KW"/>
</dbReference>
<feature type="binding site" evidence="5">
    <location>
        <position position="206"/>
    </location>
    <ligand>
        <name>substrate</name>
    </ligand>
</feature>
<feature type="binding site" evidence="5">
    <location>
        <position position="191"/>
    </location>
    <ligand>
        <name>substrate</name>
    </ligand>
</feature>